<dbReference type="STRING" id="1122204.SAMN05421781_1014"/>
<sequence length="118" mass="13323">MNEKELLELAVQTADSKNAHDIVALDMRGVSPVADYFVIGHGTSEKQVQAIATELKKAAHKQGLDVQRLEGYNEAKWVLIDLGDVVVHIFHEDERNYYNLEKLWGDAVYVELETVLSQ</sequence>
<keyword evidence="7" id="KW-1185">Reference proteome</keyword>
<dbReference type="Pfam" id="PF02410">
    <property type="entry name" value="RsfS"/>
    <property type="match status" value="1"/>
</dbReference>
<dbReference type="GO" id="GO:0005737">
    <property type="term" value="C:cytoplasm"/>
    <property type="evidence" value="ECO:0007669"/>
    <property type="project" value="UniProtKB-SubCell"/>
</dbReference>
<dbReference type="GO" id="GO:0090071">
    <property type="term" value="P:negative regulation of ribosome biogenesis"/>
    <property type="evidence" value="ECO:0007669"/>
    <property type="project" value="UniProtKB-UniRule"/>
</dbReference>
<dbReference type="AlphaFoldDB" id="A0A1H2S516"/>
<dbReference type="InterPro" id="IPR043519">
    <property type="entry name" value="NT_sf"/>
</dbReference>
<evidence type="ECO:0000313" key="7">
    <source>
        <dbReference type="Proteomes" id="UP000199488"/>
    </source>
</evidence>
<dbReference type="InterPro" id="IPR004394">
    <property type="entry name" value="Iojap/RsfS/C7orf30"/>
</dbReference>
<evidence type="ECO:0000256" key="5">
    <source>
        <dbReference type="HAMAP-Rule" id="MF_01477"/>
    </source>
</evidence>
<dbReference type="EMBL" id="FNNC01000001">
    <property type="protein sequence ID" value="SDW26059.1"/>
    <property type="molecule type" value="Genomic_DNA"/>
</dbReference>
<proteinExistence type="inferred from homology"/>
<keyword evidence="2 5" id="KW-0963">Cytoplasm</keyword>
<keyword evidence="3 5" id="KW-0678">Repressor</keyword>
<dbReference type="GO" id="GO:0017148">
    <property type="term" value="P:negative regulation of translation"/>
    <property type="evidence" value="ECO:0007669"/>
    <property type="project" value="UniProtKB-UniRule"/>
</dbReference>
<evidence type="ECO:0000256" key="1">
    <source>
        <dbReference type="ARBA" id="ARBA00010574"/>
    </source>
</evidence>
<evidence type="ECO:0000256" key="3">
    <source>
        <dbReference type="ARBA" id="ARBA00022491"/>
    </source>
</evidence>
<dbReference type="NCBIfam" id="TIGR00090">
    <property type="entry name" value="rsfS_iojap_ybeB"/>
    <property type="match status" value="1"/>
</dbReference>
<dbReference type="Proteomes" id="UP000199488">
    <property type="component" value="Unassembled WGS sequence"/>
</dbReference>
<comment type="subunit">
    <text evidence="5">Interacts with ribosomal protein uL14 (rplN).</text>
</comment>
<comment type="similarity">
    <text evidence="1 5">Belongs to the Iojap/RsfS family.</text>
</comment>
<keyword evidence="4 5" id="KW-0810">Translation regulation</keyword>
<evidence type="ECO:0000256" key="4">
    <source>
        <dbReference type="ARBA" id="ARBA00022845"/>
    </source>
</evidence>
<comment type="subcellular location">
    <subcellularLocation>
        <location evidence="5">Cytoplasm</location>
    </subcellularLocation>
</comment>
<gene>
    <name evidence="5" type="primary">rsfS</name>
    <name evidence="6" type="ORF">SAMN05421781_1014</name>
</gene>
<evidence type="ECO:0000256" key="2">
    <source>
        <dbReference type="ARBA" id="ARBA00022490"/>
    </source>
</evidence>
<evidence type="ECO:0000313" key="6">
    <source>
        <dbReference type="EMBL" id="SDW26059.1"/>
    </source>
</evidence>
<dbReference type="GO" id="GO:0042256">
    <property type="term" value="P:cytosolic ribosome assembly"/>
    <property type="evidence" value="ECO:0007669"/>
    <property type="project" value="UniProtKB-UniRule"/>
</dbReference>
<organism evidence="6 7">
    <name type="scientific">Marinococcus luteus</name>
    <dbReference type="NCBI Taxonomy" id="1122204"/>
    <lineage>
        <taxon>Bacteria</taxon>
        <taxon>Bacillati</taxon>
        <taxon>Bacillota</taxon>
        <taxon>Bacilli</taxon>
        <taxon>Bacillales</taxon>
        <taxon>Bacillaceae</taxon>
        <taxon>Marinococcus</taxon>
    </lineage>
</organism>
<dbReference type="SUPFAM" id="SSF81301">
    <property type="entry name" value="Nucleotidyltransferase"/>
    <property type="match status" value="1"/>
</dbReference>
<dbReference type="FunFam" id="3.30.460.10:FF:000015">
    <property type="entry name" value="Ribosomal silencing factor RsfS"/>
    <property type="match status" value="1"/>
</dbReference>
<dbReference type="OrthoDB" id="9793681at2"/>
<dbReference type="PANTHER" id="PTHR21043">
    <property type="entry name" value="IOJAP SUPERFAMILY ORTHOLOG"/>
    <property type="match status" value="1"/>
</dbReference>
<dbReference type="HAMAP" id="MF_01477">
    <property type="entry name" value="Iojap_RsfS"/>
    <property type="match status" value="1"/>
</dbReference>
<dbReference type="Gene3D" id="3.30.460.10">
    <property type="entry name" value="Beta Polymerase, domain 2"/>
    <property type="match status" value="1"/>
</dbReference>
<dbReference type="RefSeq" id="WP_091611942.1">
    <property type="nucleotide sequence ID" value="NZ_FNNC01000001.1"/>
</dbReference>
<name>A0A1H2S516_9BACI</name>
<dbReference type="GO" id="GO:0043023">
    <property type="term" value="F:ribosomal large subunit binding"/>
    <property type="evidence" value="ECO:0007669"/>
    <property type="project" value="TreeGrafter"/>
</dbReference>
<reference evidence="6 7" key="1">
    <citation type="submission" date="2016-10" db="EMBL/GenBank/DDBJ databases">
        <authorList>
            <person name="de Groot N.N."/>
        </authorList>
    </citation>
    <scope>NUCLEOTIDE SEQUENCE [LARGE SCALE GENOMIC DNA]</scope>
    <source>
        <strain evidence="6 7">DSM 23126</strain>
    </source>
</reference>
<protein>
    <recommendedName>
        <fullName evidence="5">Ribosomal silencing factor RsfS</fullName>
    </recommendedName>
</protein>
<dbReference type="PANTHER" id="PTHR21043:SF0">
    <property type="entry name" value="MITOCHONDRIAL ASSEMBLY OF RIBOSOMAL LARGE SUBUNIT PROTEIN 1"/>
    <property type="match status" value="1"/>
</dbReference>
<accession>A0A1H2S516</accession>
<comment type="function">
    <text evidence="5">Functions as a ribosomal silencing factor. Interacts with ribosomal protein uL14 (rplN), blocking formation of intersubunit bridge B8. Prevents association of the 30S and 50S ribosomal subunits and the formation of functional ribosomes, thus repressing translation.</text>
</comment>